<comment type="caution">
    <text evidence="3">The sequence shown here is derived from an EMBL/GenBank/DDBJ whole genome shotgun (WGS) entry which is preliminary data.</text>
</comment>
<gene>
    <name evidence="3" type="ORF">EOD43_04745</name>
</gene>
<keyword evidence="4" id="KW-1185">Reference proteome</keyword>
<dbReference type="EMBL" id="SACN01000001">
    <property type="protein sequence ID" value="RVT93198.1"/>
    <property type="molecule type" value="Genomic_DNA"/>
</dbReference>
<accession>A0A437M659</accession>
<dbReference type="Pfam" id="PF07287">
    <property type="entry name" value="AtuA"/>
    <property type="match status" value="1"/>
</dbReference>
<protein>
    <submittedName>
        <fullName evidence="3">DUF1446 domain-containing protein</fullName>
    </submittedName>
</protein>
<dbReference type="PANTHER" id="PTHR47708:SF2">
    <property type="entry name" value="SI:CH73-132F6.5"/>
    <property type="match status" value="1"/>
</dbReference>
<feature type="domain" description="Acyclic terpene utilisation N-terminal" evidence="1">
    <location>
        <begin position="9"/>
        <end position="447"/>
    </location>
</feature>
<name>A0A437M659_9SPHN</name>
<dbReference type="OrthoDB" id="9763456at2"/>
<sequence length="595" mass="63146">MERDMSKTVRIGGASAFFSDSTLSVAQLLAADPAPNYLMFDFMSEGTIGMMARSLAVDPDGGYMRDFATVHIANNLNDIVAKKVKLIANAGGMNPKGCAAFVEKLLKERGVDLKVAYVEGDNLTGRGEEMRGIKEMFSGAGFPEKVDSINAYLGAFPIAAALDAGADIVVTGRCADSALGLGPLIHEFGWKADEWDKISAGTLVGHLLECGCQVTGGTFTDWEDVPDWVDIGYPLADVSEDGSCIITKPEGTGGLVSVGTVAEQLLYEVSDPQAYIVADVVCDFSDVKLEQAGKDKVKVSGARGYPATDSYKGVASYPIGYRGTYSQVIIGMDAAAKAKRMGEALVERGRKILRGRNIAEFDRADVDMIGSEFAYGPAGNSGAREVMMRASVDHAEQAPVELFLREASATTSAMAPGATATSGRTLVPLSKLFLFLVPKANVDVKVTVAGKTIVMPKAEAHPFDPATIARPTRPEPVATGAGWAEVPLIKLAWGRSGDKGNLFNVAAIARKDAYLPYIRAALTPESVGQWFGHLYPEGVKPRVTMFDVPGFNAINFVVHDSMDGGILVSPKVDSAAKGMAQQLLEMPIKVPAELA</sequence>
<dbReference type="PANTHER" id="PTHR47708">
    <property type="match status" value="1"/>
</dbReference>
<feature type="domain" description="AtuA-like ferredoxin-fold" evidence="2">
    <location>
        <begin position="486"/>
        <end position="588"/>
    </location>
</feature>
<evidence type="ECO:0000259" key="2">
    <source>
        <dbReference type="Pfam" id="PF23544"/>
    </source>
</evidence>
<dbReference type="Pfam" id="PF23544">
    <property type="entry name" value="AtuA_ferredoxin"/>
    <property type="match status" value="1"/>
</dbReference>
<organism evidence="3 4">
    <name type="scientific">Sphingomonas crocodyli</name>
    <dbReference type="NCBI Taxonomy" id="1979270"/>
    <lineage>
        <taxon>Bacteria</taxon>
        <taxon>Pseudomonadati</taxon>
        <taxon>Pseudomonadota</taxon>
        <taxon>Alphaproteobacteria</taxon>
        <taxon>Sphingomonadales</taxon>
        <taxon>Sphingomonadaceae</taxon>
        <taxon>Sphingomonas</taxon>
    </lineage>
</organism>
<evidence type="ECO:0000259" key="1">
    <source>
        <dbReference type="Pfam" id="PF07287"/>
    </source>
</evidence>
<dbReference type="AlphaFoldDB" id="A0A437M659"/>
<reference evidence="3 4" key="1">
    <citation type="submission" date="2019-01" db="EMBL/GenBank/DDBJ databases">
        <authorList>
            <person name="Chen W.-M."/>
        </authorList>
    </citation>
    <scope>NUCLEOTIDE SEQUENCE [LARGE SCALE GENOMIC DNA]</scope>
    <source>
        <strain evidence="3 4">CCP-7</strain>
    </source>
</reference>
<dbReference type="InterPro" id="IPR010839">
    <property type="entry name" value="AtuA_N"/>
</dbReference>
<proteinExistence type="predicted"/>
<dbReference type="Proteomes" id="UP000282971">
    <property type="component" value="Unassembled WGS sequence"/>
</dbReference>
<evidence type="ECO:0000313" key="4">
    <source>
        <dbReference type="Proteomes" id="UP000282971"/>
    </source>
</evidence>
<dbReference type="InterPro" id="IPR056362">
    <property type="entry name" value="AtuA-like_ferredoxin_dom"/>
</dbReference>
<evidence type="ECO:0000313" key="3">
    <source>
        <dbReference type="EMBL" id="RVT93198.1"/>
    </source>
</evidence>